<dbReference type="Pfam" id="PF10323">
    <property type="entry name" value="7TM_GPCR_Srv"/>
    <property type="match status" value="1"/>
</dbReference>
<dbReference type="PANTHER" id="PTHR31552">
    <property type="entry name" value="SERPENTINE RECEPTOR CLASS GAMMA"/>
    <property type="match status" value="1"/>
</dbReference>
<feature type="transmembrane region" description="Helical" evidence="1">
    <location>
        <begin position="149"/>
        <end position="172"/>
    </location>
</feature>
<name>A0AAV5SMQ3_9BILA</name>
<dbReference type="SUPFAM" id="SSF81321">
    <property type="entry name" value="Family A G protein-coupled receptor-like"/>
    <property type="match status" value="1"/>
</dbReference>
<dbReference type="PANTHER" id="PTHR31552:SF8">
    <property type="entry name" value="SERPENTINE RECEPTOR CLASS GAMMA"/>
    <property type="match status" value="1"/>
</dbReference>
<sequence>MVGDVFSLIRIYLSFVCPPTQDFLNCFIALNRLTAISLPIKNDNFRRSCFSPVPMDEYAIYLGSAVSEVSSLFDWFSAQFFCVVLELIINFVTLAIYVRSSFVMRRTKIKKQDRKLLIFGVSVFAVNIPGLTLQSLMGSNVFARSILPILYYNLAWVTDVKCFAAPITMLIVNDTFRREVARTIMFWK</sequence>
<feature type="transmembrane region" description="Helical" evidence="1">
    <location>
        <begin position="76"/>
        <end position="96"/>
    </location>
</feature>
<feature type="non-terminal residue" evidence="2">
    <location>
        <position position="188"/>
    </location>
</feature>
<evidence type="ECO:0000256" key="1">
    <source>
        <dbReference type="SAM" id="Phobius"/>
    </source>
</evidence>
<dbReference type="Proteomes" id="UP001432027">
    <property type="component" value="Unassembled WGS sequence"/>
</dbReference>
<protein>
    <recommendedName>
        <fullName evidence="4">G protein-coupled receptor</fullName>
    </recommendedName>
</protein>
<evidence type="ECO:0000313" key="3">
    <source>
        <dbReference type="Proteomes" id="UP001432027"/>
    </source>
</evidence>
<accession>A0AAV5SMQ3</accession>
<dbReference type="InterPro" id="IPR019426">
    <property type="entry name" value="7TM_GPCR_serpentine_rcpt_Srv"/>
</dbReference>
<dbReference type="AlphaFoldDB" id="A0AAV5SMQ3"/>
<feature type="transmembrane region" description="Helical" evidence="1">
    <location>
        <begin position="116"/>
        <end position="137"/>
    </location>
</feature>
<keyword evidence="1" id="KW-1133">Transmembrane helix</keyword>
<evidence type="ECO:0000313" key="2">
    <source>
        <dbReference type="EMBL" id="GMS80886.1"/>
    </source>
</evidence>
<keyword evidence="1" id="KW-0472">Membrane</keyword>
<keyword evidence="1" id="KW-0812">Transmembrane</keyword>
<gene>
    <name evidence="2" type="ORF">PENTCL1PPCAC_3061</name>
</gene>
<comment type="caution">
    <text evidence="2">The sequence shown here is derived from an EMBL/GenBank/DDBJ whole genome shotgun (WGS) entry which is preliminary data.</text>
</comment>
<evidence type="ECO:0008006" key="4">
    <source>
        <dbReference type="Google" id="ProtNLM"/>
    </source>
</evidence>
<keyword evidence="3" id="KW-1185">Reference proteome</keyword>
<reference evidence="2" key="1">
    <citation type="submission" date="2023-10" db="EMBL/GenBank/DDBJ databases">
        <title>Genome assembly of Pristionchus species.</title>
        <authorList>
            <person name="Yoshida K."/>
            <person name="Sommer R.J."/>
        </authorList>
    </citation>
    <scope>NUCLEOTIDE SEQUENCE</scope>
    <source>
        <strain evidence="2">RS0144</strain>
    </source>
</reference>
<dbReference type="EMBL" id="BTSX01000001">
    <property type="protein sequence ID" value="GMS80886.1"/>
    <property type="molecule type" value="Genomic_DNA"/>
</dbReference>
<proteinExistence type="predicted"/>
<organism evidence="2 3">
    <name type="scientific">Pristionchus entomophagus</name>
    <dbReference type="NCBI Taxonomy" id="358040"/>
    <lineage>
        <taxon>Eukaryota</taxon>
        <taxon>Metazoa</taxon>
        <taxon>Ecdysozoa</taxon>
        <taxon>Nematoda</taxon>
        <taxon>Chromadorea</taxon>
        <taxon>Rhabditida</taxon>
        <taxon>Rhabditina</taxon>
        <taxon>Diplogasteromorpha</taxon>
        <taxon>Diplogasteroidea</taxon>
        <taxon>Neodiplogasteridae</taxon>
        <taxon>Pristionchus</taxon>
    </lineage>
</organism>